<dbReference type="GO" id="GO:0009435">
    <property type="term" value="P:NAD+ biosynthetic process"/>
    <property type="evidence" value="ECO:0007669"/>
    <property type="project" value="UniProtKB-UniRule"/>
</dbReference>
<dbReference type="Gene3D" id="3.40.640.10">
    <property type="entry name" value="Type I PLP-dependent aspartate aminotransferase-like (Major domain)"/>
    <property type="match status" value="1"/>
</dbReference>
<feature type="binding site" evidence="4">
    <location>
        <position position="187"/>
    </location>
    <ligand>
        <name>pyridoxal 5'-phosphate</name>
        <dbReference type="ChEBI" id="CHEBI:597326"/>
    </ligand>
</feature>
<dbReference type="GeneID" id="24258570"/>
<dbReference type="GO" id="GO:0019805">
    <property type="term" value="P:quinolinate biosynthetic process"/>
    <property type="evidence" value="ECO:0007669"/>
    <property type="project" value="UniProtKB-UniRule"/>
</dbReference>
<dbReference type="InterPro" id="IPR010111">
    <property type="entry name" value="Kynureninase"/>
</dbReference>
<feature type="binding site" evidence="4">
    <location>
        <position position="184"/>
    </location>
    <ligand>
        <name>pyridoxal 5'-phosphate</name>
        <dbReference type="ChEBI" id="CHEBI:597326"/>
    </ligand>
</feature>
<evidence type="ECO:0000256" key="6">
    <source>
        <dbReference type="PIRNR" id="PIRNR038800"/>
    </source>
</evidence>
<dbReference type="NCBIfam" id="TIGR01814">
    <property type="entry name" value="kynureninase"/>
    <property type="match status" value="1"/>
</dbReference>
<comment type="similarity">
    <text evidence="4 6">Belongs to the kynureninase family.</text>
</comment>
<evidence type="ECO:0000256" key="4">
    <source>
        <dbReference type="HAMAP-Rule" id="MF_01970"/>
    </source>
</evidence>
<organism evidence="7 8">
    <name type="scientific">Neorhizobium galegae bv. orientalis str. HAMBI 540</name>
    <dbReference type="NCBI Taxonomy" id="1028800"/>
    <lineage>
        <taxon>Bacteria</taxon>
        <taxon>Pseudomonadati</taxon>
        <taxon>Pseudomonadota</taxon>
        <taxon>Alphaproteobacteria</taxon>
        <taxon>Hyphomicrobiales</taxon>
        <taxon>Rhizobiaceae</taxon>
        <taxon>Rhizobium/Agrobacterium group</taxon>
        <taxon>Neorhizobium</taxon>
    </lineage>
</organism>
<keyword evidence="3 4" id="KW-0663">Pyridoxal phosphate</keyword>
<dbReference type="Pfam" id="PF22580">
    <property type="entry name" value="KYNU_C"/>
    <property type="match status" value="1"/>
</dbReference>
<feature type="modified residue" description="N6-(pyridoxal phosphate)lysine" evidence="4">
    <location>
        <position position="210"/>
    </location>
</feature>
<dbReference type="SUPFAM" id="SSF53383">
    <property type="entry name" value="PLP-dependent transferases"/>
    <property type="match status" value="1"/>
</dbReference>
<feature type="binding site" evidence="4">
    <location>
        <position position="265"/>
    </location>
    <ligand>
        <name>pyridoxal 5'-phosphate</name>
        <dbReference type="ChEBI" id="CHEBI:597326"/>
    </ligand>
</feature>
<dbReference type="GO" id="GO:0005737">
    <property type="term" value="C:cytoplasm"/>
    <property type="evidence" value="ECO:0007669"/>
    <property type="project" value="UniProtKB-UniRule"/>
</dbReference>
<name>A0A068SUY2_NEOGA</name>
<dbReference type="PANTHER" id="PTHR14084:SF0">
    <property type="entry name" value="KYNURENINASE"/>
    <property type="match status" value="1"/>
</dbReference>
<feature type="binding site" evidence="4">
    <location>
        <position position="239"/>
    </location>
    <ligand>
        <name>pyridoxal 5'-phosphate</name>
        <dbReference type="ChEBI" id="CHEBI:597326"/>
    </ligand>
</feature>
<dbReference type="PANTHER" id="PTHR14084">
    <property type="entry name" value="KYNURENINASE"/>
    <property type="match status" value="1"/>
</dbReference>
<dbReference type="Gene3D" id="3.90.1150.10">
    <property type="entry name" value="Aspartate Aminotransferase, domain 1"/>
    <property type="match status" value="1"/>
</dbReference>
<reference evidence="8" key="1">
    <citation type="journal article" date="2014" name="BMC Genomics">
        <title>Genome sequencing of two Neorhizobium galegae strains reveals a noeT gene responsible for the unusual acetylation of the nodulation factors.</title>
        <authorList>
            <person name="Osterman J."/>
            <person name="Marsh J."/>
            <person name="Laine P.K."/>
            <person name="Zeng Z."/>
            <person name="Alatalo E."/>
            <person name="Sullivan J.T."/>
            <person name="Young J.P."/>
            <person name="Thomas-Oates J."/>
            <person name="Paulin L."/>
            <person name="Lindstrom K."/>
        </authorList>
    </citation>
    <scope>NUCLEOTIDE SEQUENCE [LARGE SCALE GENOMIC DNA]</scope>
    <source>
        <strain evidence="8">HAMBI 540</strain>
    </source>
</reference>
<evidence type="ECO:0000313" key="7">
    <source>
        <dbReference type="EMBL" id="CDN50117.1"/>
    </source>
</evidence>
<feature type="binding site" evidence="4">
    <location>
        <position position="209"/>
    </location>
    <ligand>
        <name>pyridoxal 5'-phosphate</name>
        <dbReference type="ChEBI" id="CHEBI:597326"/>
    </ligand>
</feature>
<comment type="function">
    <text evidence="4 6">Catalyzes the cleavage of L-kynurenine (L-Kyn) and L-3-hydroxykynurenine (L-3OHKyn) into anthranilic acid (AA) and 3-hydroxyanthranilic acid (3-OHAA), respectively.</text>
</comment>
<dbReference type="Proteomes" id="UP000028181">
    <property type="component" value="Chromosome I"/>
</dbReference>
<dbReference type="PATRIC" id="fig|1028800.3.peg.4027"/>
<dbReference type="GO" id="GO:0019441">
    <property type="term" value="P:L-tryptophan catabolic process to kynurenine"/>
    <property type="evidence" value="ECO:0007669"/>
    <property type="project" value="TreeGrafter"/>
</dbReference>
<dbReference type="GO" id="GO:0043420">
    <property type="term" value="P:anthranilate metabolic process"/>
    <property type="evidence" value="ECO:0007669"/>
    <property type="project" value="TreeGrafter"/>
</dbReference>
<dbReference type="InterPro" id="IPR015424">
    <property type="entry name" value="PyrdxlP-dep_Trfase"/>
</dbReference>
<evidence type="ECO:0000256" key="1">
    <source>
        <dbReference type="ARBA" id="ARBA00022642"/>
    </source>
</evidence>
<evidence type="ECO:0000256" key="5">
    <source>
        <dbReference type="NCBIfam" id="TIGR01814"/>
    </source>
</evidence>
<dbReference type="GO" id="GO:0030429">
    <property type="term" value="F:kynureninase activity"/>
    <property type="evidence" value="ECO:0007669"/>
    <property type="project" value="UniProtKB-UniRule"/>
</dbReference>
<comment type="pathway">
    <text evidence="4 6">Cofactor biosynthesis; NAD(+) biosynthesis; quinolinate from L-kynurenine: step 2/3.</text>
</comment>
<sequence>MTDFEKTRSLFYLPEGVIYLDGNSLGPLPLAARERVTRLMTDEWGQLLIKGWNKAGWMTMPRRIGDRVAKLVGAAEGTVVMGDTLSIKVYQALASALELVPERKVVLSDSGNFPSDLYMAQGLIGSLGKGHELKIVEPEEVDAAIDETVAVVMLTEVDYRTGRLHDMKALTEKAHAAGAITVWDLAHTAGALPVDLSGADADLAIGCTYKYLNGGPGAPAFIYVAPRHADKLRPALSGWLGHEQPFAFDLGYRPGSGIDRMRVGTPPIIGLAALDAALDAWDGVDMADLRRQSIKLCDLFVAEVEKRCPMLNLGSPRDGTKRGSQISFLHDEGYAIMQALIARGVIGDFRAPNAIRFGFTPLYIGEAEVLGAVDILEDIMTNRLWDTAEYRQRALVT</sequence>
<feature type="binding site" evidence="4">
    <location>
        <begin position="113"/>
        <end position="116"/>
    </location>
    <ligand>
        <name>pyridoxal 5'-phosphate</name>
        <dbReference type="ChEBI" id="CHEBI:597326"/>
    </ligand>
</feature>
<proteinExistence type="inferred from homology"/>
<keyword evidence="2 4" id="KW-0378">Hydrolase</keyword>
<dbReference type="PIRSF" id="PIRSF038800">
    <property type="entry name" value="KYNU"/>
    <property type="match status" value="1"/>
</dbReference>
<dbReference type="UniPathway" id="UPA00253">
    <property type="reaction ID" value="UER00329"/>
</dbReference>
<dbReference type="InterPro" id="IPR015421">
    <property type="entry name" value="PyrdxlP-dep_Trfase_major"/>
</dbReference>
<evidence type="ECO:0000313" key="8">
    <source>
        <dbReference type="Proteomes" id="UP000028181"/>
    </source>
</evidence>
<dbReference type="HOGENOM" id="CLU_003433_4_1_5"/>
<accession>A0A068SUY2</accession>
<comment type="subunit">
    <text evidence="4 6">Homodimer.</text>
</comment>
<gene>
    <name evidence="4" type="primary">kynU</name>
    <name evidence="7" type="ORF">RG540_CH39670</name>
</gene>
<dbReference type="KEGG" id="ngg:RG540_CH39670"/>
<feature type="binding site" evidence="4">
    <location>
        <position position="86"/>
    </location>
    <ligand>
        <name>pyridoxal 5'-phosphate</name>
        <dbReference type="ChEBI" id="CHEBI:597326"/>
    </ligand>
</feature>
<dbReference type="eggNOG" id="COG3844">
    <property type="taxonomic scope" value="Bacteria"/>
</dbReference>
<feature type="binding site" evidence="4">
    <location>
        <position position="85"/>
    </location>
    <ligand>
        <name>pyridoxal 5'-phosphate</name>
        <dbReference type="ChEBI" id="CHEBI:597326"/>
    </ligand>
</feature>
<dbReference type="AlphaFoldDB" id="A0A068SUY2"/>
<dbReference type="EC" id="3.7.1.3" evidence="4 5"/>
<comment type="pathway">
    <text evidence="4 6">Amino-acid degradation; L-kynurenine degradation; L-alanine and anthranilate from L-kynurenine: step 1/1.</text>
</comment>
<comment type="catalytic activity">
    <reaction evidence="4 6">
        <text>L-kynurenine + H2O = anthranilate + L-alanine + H(+)</text>
        <dbReference type="Rhea" id="RHEA:16813"/>
        <dbReference type="ChEBI" id="CHEBI:15377"/>
        <dbReference type="ChEBI" id="CHEBI:15378"/>
        <dbReference type="ChEBI" id="CHEBI:16567"/>
        <dbReference type="ChEBI" id="CHEBI:57959"/>
        <dbReference type="ChEBI" id="CHEBI:57972"/>
        <dbReference type="EC" id="3.7.1.3"/>
    </reaction>
</comment>
<dbReference type="RefSeq" id="WP_038591420.1">
    <property type="nucleotide sequence ID" value="NZ_HG938353.1"/>
</dbReference>
<dbReference type="EMBL" id="HG938353">
    <property type="protein sequence ID" value="CDN50117.1"/>
    <property type="molecule type" value="Genomic_DNA"/>
</dbReference>
<comment type="catalytic activity">
    <reaction evidence="6">
        <text>3-hydroxy-L-kynurenine + H2O = 3-hydroxyanthranilate + L-alanine + H(+)</text>
        <dbReference type="Rhea" id="RHEA:25143"/>
        <dbReference type="ChEBI" id="CHEBI:15377"/>
        <dbReference type="ChEBI" id="CHEBI:15378"/>
        <dbReference type="ChEBI" id="CHEBI:36559"/>
        <dbReference type="ChEBI" id="CHEBI:57972"/>
        <dbReference type="ChEBI" id="CHEBI:58125"/>
        <dbReference type="EC" id="3.7.1.3"/>
    </reaction>
</comment>
<keyword evidence="8" id="KW-1185">Reference proteome</keyword>
<comment type="cofactor">
    <cofactor evidence="4 6">
        <name>pyridoxal 5'-phosphate</name>
        <dbReference type="ChEBI" id="CHEBI:597326"/>
    </cofactor>
</comment>
<evidence type="ECO:0000256" key="2">
    <source>
        <dbReference type="ARBA" id="ARBA00022801"/>
    </source>
</evidence>
<protein>
    <recommendedName>
        <fullName evidence="4 5">Kynureninase</fullName>
        <ecNumber evidence="4 5">3.7.1.3</ecNumber>
    </recommendedName>
    <alternativeName>
        <fullName evidence="4">L-kynurenine hydrolase</fullName>
    </alternativeName>
</protein>
<evidence type="ECO:0000256" key="3">
    <source>
        <dbReference type="ARBA" id="ARBA00022898"/>
    </source>
</evidence>
<dbReference type="InterPro" id="IPR015422">
    <property type="entry name" value="PyrdxlP-dep_Trfase_small"/>
</dbReference>
<keyword evidence="1 4" id="KW-0662">Pyridine nucleotide biosynthesis</keyword>
<dbReference type="UniPathway" id="UPA00334">
    <property type="reaction ID" value="UER00455"/>
</dbReference>
<feature type="binding site" evidence="4">
    <location>
        <position position="155"/>
    </location>
    <ligand>
        <name>pyridoxal 5'-phosphate</name>
        <dbReference type="ChEBI" id="CHEBI:597326"/>
    </ligand>
</feature>
<dbReference type="GO" id="GO:0097053">
    <property type="term" value="P:L-kynurenine catabolic process"/>
    <property type="evidence" value="ECO:0007669"/>
    <property type="project" value="UniProtKB-UniRule"/>
</dbReference>
<dbReference type="GO" id="GO:0030170">
    <property type="term" value="F:pyridoxal phosphate binding"/>
    <property type="evidence" value="ECO:0007669"/>
    <property type="project" value="UniProtKB-UniRule"/>
</dbReference>
<dbReference type="HAMAP" id="MF_01970">
    <property type="entry name" value="Kynureninase"/>
    <property type="match status" value="1"/>
</dbReference>
<dbReference type="FunFam" id="3.40.640.10:FF:000107">
    <property type="entry name" value="Kynureninase"/>
    <property type="match status" value="1"/>
</dbReference>
<dbReference type="OrthoDB" id="9812626at2"/>